<keyword evidence="1" id="KW-0812">Transmembrane</keyword>
<sequence>MLEIDICNTIKSKLNNLSLMLIFHIKNNNKENLLVNLDIYFCILLLKMWNIFGNLYKKFTSPYTEA</sequence>
<dbReference type="Proteomes" id="UP001162131">
    <property type="component" value="Unassembled WGS sequence"/>
</dbReference>
<gene>
    <name evidence="2" type="ORF">BSTOLATCC_MIC46425</name>
</gene>
<evidence type="ECO:0000313" key="3">
    <source>
        <dbReference type="Proteomes" id="UP001162131"/>
    </source>
</evidence>
<keyword evidence="1" id="KW-1133">Transmembrane helix</keyword>
<dbReference type="EMBL" id="CAJZBQ010000046">
    <property type="protein sequence ID" value="CAG9328424.1"/>
    <property type="molecule type" value="Genomic_DNA"/>
</dbReference>
<protein>
    <submittedName>
        <fullName evidence="2">Uncharacterized protein</fullName>
    </submittedName>
</protein>
<keyword evidence="3" id="KW-1185">Reference proteome</keyword>
<dbReference type="AlphaFoldDB" id="A0AAU9JQ13"/>
<name>A0AAU9JQ13_9CILI</name>
<evidence type="ECO:0000313" key="2">
    <source>
        <dbReference type="EMBL" id="CAG9328424.1"/>
    </source>
</evidence>
<keyword evidence="1" id="KW-0472">Membrane</keyword>
<feature type="transmembrane region" description="Helical" evidence="1">
    <location>
        <begin position="33"/>
        <end position="52"/>
    </location>
</feature>
<comment type="caution">
    <text evidence="2">The sequence shown here is derived from an EMBL/GenBank/DDBJ whole genome shotgun (WGS) entry which is preliminary data.</text>
</comment>
<reference evidence="2" key="1">
    <citation type="submission" date="2021-09" db="EMBL/GenBank/DDBJ databases">
        <authorList>
            <consortium name="AG Swart"/>
            <person name="Singh M."/>
            <person name="Singh A."/>
            <person name="Seah K."/>
            <person name="Emmerich C."/>
        </authorList>
    </citation>
    <scope>NUCLEOTIDE SEQUENCE</scope>
    <source>
        <strain evidence="2">ATCC30299</strain>
    </source>
</reference>
<organism evidence="2 3">
    <name type="scientific">Blepharisma stoltei</name>
    <dbReference type="NCBI Taxonomy" id="1481888"/>
    <lineage>
        <taxon>Eukaryota</taxon>
        <taxon>Sar</taxon>
        <taxon>Alveolata</taxon>
        <taxon>Ciliophora</taxon>
        <taxon>Postciliodesmatophora</taxon>
        <taxon>Heterotrichea</taxon>
        <taxon>Heterotrichida</taxon>
        <taxon>Blepharismidae</taxon>
        <taxon>Blepharisma</taxon>
    </lineage>
</organism>
<proteinExistence type="predicted"/>
<evidence type="ECO:0000256" key="1">
    <source>
        <dbReference type="SAM" id="Phobius"/>
    </source>
</evidence>
<accession>A0AAU9JQ13</accession>